<keyword evidence="1" id="KW-0812">Transmembrane</keyword>
<dbReference type="RefSeq" id="WP_068670780.1">
    <property type="nucleotide sequence ID" value="NZ_LYPB01000092.1"/>
</dbReference>
<evidence type="ECO:0000313" key="2">
    <source>
        <dbReference type="EMBL" id="OAS13689.1"/>
    </source>
</evidence>
<dbReference type="InterPro" id="IPR010690">
    <property type="entry name" value="YqfD"/>
</dbReference>
<evidence type="ECO:0000313" key="3">
    <source>
        <dbReference type="Proteomes" id="UP000078454"/>
    </source>
</evidence>
<accession>A0A197ZX00</accession>
<evidence type="ECO:0000256" key="1">
    <source>
        <dbReference type="SAM" id="Phobius"/>
    </source>
</evidence>
<keyword evidence="1" id="KW-1133">Transmembrane helix</keyword>
<reference evidence="2 3" key="1">
    <citation type="submission" date="2016-05" db="EMBL/GenBank/DDBJ databases">
        <title>Paenibacillus sp. 1ZS3-15 nov., isolated from the rhizosphere soil.</title>
        <authorList>
            <person name="Zhang X.X."/>
            <person name="Zhang J."/>
        </authorList>
    </citation>
    <scope>NUCLEOTIDE SEQUENCE [LARGE SCALE GENOMIC DNA]</scope>
    <source>
        <strain evidence="2 3">1ZS3-15</strain>
    </source>
</reference>
<dbReference type="AlphaFoldDB" id="A0A197ZX00"/>
<feature type="transmembrane region" description="Helical" evidence="1">
    <location>
        <begin position="91"/>
        <end position="111"/>
    </location>
</feature>
<organism evidence="2 3">
    <name type="scientific">Paenibacillus oryzisoli</name>
    <dbReference type="NCBI Taxonomy" id="1850517"/>
    <lineage>
        <taxon>Bacteria</taxon>
        <taxon>Bacillati</taxon>
        <taxon>Bacillota</taxon>
        <taxon>Bacilli</taxon>
        <taxon>Bacillales</taxon>
        <taxon>Paenibacillaceae</taxon>
        <taxon>Paenibacillus</taxon>
    </lineage>
</organism>
<gene>
    <name evidence="2" type="ORF">A8708_24915</name>
</gene>
<dbReference type="Pfam" id="PF06898">
    <property type="entry name" value="YqfD"/>
    <property type="match status" value="1"/>
</dbReference>
<keyword evidence="1" id="KW-0472">Membrane</keyword>
<dbReference type="OrthoDB" id="1640349at2"/>
<sequence>MKQSLFIARLRGYVRIQIRGKDCERLIRPMMEGGYSIWDIQAGKDGKLEIYILIKDFFRLRPLLKRTGCRVHVVGRFGLPFFMDRIGRRKVLFGGIAAFIISLYVLTSLVWQVSVDGNDRIASTDILQAASKQGIHKFQWKFKLDKTEELSRAIQQQLPSAAWVGVEIRGTHITIKVVEATIPGKDPLKNPRNIVASKSALVTEIQSVKGKPMVKPNTYVRKGAVLISGTIGDEQNSQIVVADGKIRGVVWYTSRIEVPLTKQYKVFTGETEHRSYLVVGSRALQLTGYGKTAYEHFETLPDRKTLAWRSFSIPIGWLHEKIMEVHVVDEPVEAANAKKVGIEQARIKLLASAGEDSRIVGEKILHEKTENGKIYIDVHFEVEENIAEEQPIVTQGE</sequence>
<dbReference type="PIRSF" id="PIRSF029895">
    <property type="entry name" value="SpoIV"/>
    <property type="match status" value="1"/>
</dbReference>
<proteinExistence type="predicted"/>
<dbReference type="Proteomes" id="UP000078454">
    <property type="component" value="Unassembled WGS sequence"/>
</dbReference>
<dbReference type="NCBIfam" id="TIGR02876">
    <property type="entry name" value="spore_yqfD"/>
    <property type="match status" value="1"/>
</dbReference>
<comment type="caution">
    <text evidence="2">The sequence shown here is derived from an EMBL/GenBank/DDBJ whole genome shotgun (WGS) entry which is preliminary data.</text>
</comment>
<dbReference type="EMBL" id="LYPB01000092">
    <property type="protein sequence ID" value="OAS13689.1"/>
    <property type="molecule type" value="Genomic_DNA"/>
</dbReference>
<name>A0A197ZX00_9BACL</name>
<dbReference type="STRING" id="1850517.A8708_24915"/>
<protein>
    <submittedName>
        <fullName evidence="2">Sporulation protein YqfD</fullName>
    </submittedName>
</protein>
<keyword evidence="3" id="KW-1185">Reference proteome</keyword>